<evidence type="ECO:0000256" key="1">
    <source>
        <dbReference type="ARBA" id="ARBA00009437"/>
    </source>
</evidence>
<dbReference type="GO" id="GO:0003700">
    <property type="term" value="F:DNA-binding transcription factor activity"/>
    <property type="evidence" value="ECO:0007669"/>
    <property type="project" value="InterPro"/>
</dbReference>
<dbReference type="FunFam" id="1.10.10.10:FF:000001">
    <property type="entry name" value="LysR family transcriptional regulator"/>
    <property type="match status" value="1"/>
</dbReference>
<dbReference type="GO" id="GO:0005829">
    <property type="term" value="C:cytosol"/>
    <property type="evidence" value="ECO:0007669"/>
    <property type="project" value="TreeGrafter"/>
</dbReference>
<dbReference type="Pfam" id="PF03466">
    <property type="entry name" value="LysR_substrate"/>
    <property type="match status" value="1"/>
</dbReference>
<evidence type="ECO:0000256" key="2">
    <source>
        <dbReference type="ARBA" id="ARBA00023015"/>
    </source>
</evidence>
<dbReference type="Proteomes" id="UP000245216">
    <property type="component" value="Unassembled WGS sequence"/>
</dbReference>
<dbReference type="InterPro" id="IPR036388">
    <property type="entry name" value="WH-like_DNA-bd_sf"/>
</dbReference>
<keyword evidence="4" id="KW-0804">Transcription</keyword>
<gene>
    <name evidence="5" type="ORF">DF183_02680</name>
</gene>
<keyword evidence="2" id="KW-0805">Transcription regulation</keyword>
<dbReference type="PROSITE" id="PS50931">
    <property type="entry name" value="HTH_LYSR"/>
    <property type="match status" value="1"/>
</dbReference>
<comment type="caution">
    <text evidence="5">The sequence shown here is derived from an EMBL/GenBank/DDBJ whole genome shotgun (WGS) entry which is preliminary data.</text>
</comment>
<dbReference type="STRING" id="511.UZ73_02425"/>
<dbReference type="AlphaFoldDB" id="A0A2U2BNS3"/>
<evidence type="ECO:0000313" key="6">
    <source>
        <dbReference type="Proteomes" id="UP000245216"/>
    </source>
</evidence>
<dbReference type="InterPro" id="IPR050950">
    <property type="entry name" value="HTH-type_LysR_regulators"/>
</dbReference>
<dbReference type="Gene3D" id="1.10.10.10">
    <property type="entry name" value="Winged helix-like DNA-binding domain superfamily/Winged helix DNA-binding domain"/>
    <property type="match status" value="1"/>
</dbReference>
<dbReference type="Gene3D" id="3.40.190.290">
    <property type="match status" value="1"/>
</dbReference>
<name>A0A2U2BNS3_ALCFA</name>
<dbReference type="CDD" id="cd05466">
    <property type="entry name" value="PBP2_LTTR_substrate"/>
    <property type="match status" value="1"/>
</dbReference>
<dbReference type="InterPro" id="IPR000847">
    <property type="entry name" value="LysR_HTH_N"/>
</dbReference>
<dbReference type="EMBL" id="QEXO01000001">
    <property type="protein sequence ID" value="PWE15655.1"/>
    <property type="molecule type" value="Genomic_DNA"/>
</dbReference>
<dbReference type="GO" id="GO:0003677">
    <property type="term" value="F:DNA binding"/>
    <property type="evidence" value="ECO:0007669"/>
    <property type="project" value="UniProtKB-KW"/>
</dbReference>
<dbReference type="InterPro" id="IPR036390">
    <property type="entry name" value="WH_DNA-bd_sf"/>
</dbReference>
<dbReference type="SUPFAM" id="SSF46785">
    <property type="entry name" value="Winged helix' DNA-binding domain"/>
    <property type="match status" value="1"/>
</dbReference>
<reference evidence="5 6" key="1">
    <citation type="submission" date="2018-05" db="EMBL/GenBank/DDBJ databases">
        <title>Genome Sequence of an Efficient Indole-Degrading Bacterium, Alcaligenes sp.YBY.</title>
        <authorList>
            <person name="Yang B."/>
        </authorList>
    </citation>
    <scope>NUCLEOTIDE SEQUENCE [LARGE SCALE GENOMIC DNA]</scope>
    <source>
        <strain evidence="5 6">YBY</strain>
    </source>
</reference>
<evidence type="ECO:0000256" key="4">
    <source>
        <dbReference type="ARBA" id="ARBA00023163"/>
    </source>
</evidence>
<proteinExistence type="inferred from homology"/>
<dbReference type="PRINTS" id="PR00039">
    <property type="entry name" value="HTHLYSR"/>
</dbReference>
<dbReference type="PANTHER" id="PTHR30419:SF30">
    <property type="entry name" value="LYSR FAMILY TRANSCRIPTIONAL REGULATOR"/>
    <property type="match status" value="1"/>
</dbReference>
<dbReference type="InterPro" id="IPR005119">
    <property type="entry name" value="LysR_subst-bd"/>
</dbReference>
<sequence>MDWTLERIRHFVAVAETGSMTQAAKELGKVQSAVSTSISLLEADLNLELFDRSRRTLSLTVPGEIMLLEAKALLRQADGLNRRALDLSQGQSARLEIGLDEALPQEPLRLLLKELAVRWPALELTIWNGTASEVMDYLAEGRSDVAIQFDRGADASSFAQSYIGAVPQAICVARTHQLASQQQVSRKELTAHRQLLIHIEGVEQTVVSPSVWRSDSFYVIADMVADGLGWAILPLNIAEYENLRNKLAQLHCKELALPPLPVQMLWRQGQSLAPVAVWMQQRLSELLP</sequence>
<protein>
    <submittedName>
        <fullName evidence="5">LysR family transcriptional regulator</fullName>
    </submittedName>
</protein>
<dbReference type="OrthoDB" id="196624at2"/>
<dbReference type="PANTHER" id="PTHR30419">
    <property type="entry name" value="HTH-TYPE TRANSCRIPTIONAL REGULATOR YBHD"/>
    <property type="match status" value="1"/>
</dbReference>
<evidence type="ECO:0000313" key="5">
    <source>
        <dbReference type="EMBL" id="PWE15655.1"/>
    </source>
</evidence>
<organism evidence="5 6">
    <name type="scientific">Alcaligenes faecalis</name>
    <dbReference type="NCBI Taxonomy" id="511"/>
    <lineage>
        <taxon>Bacteria</taxon>
        <taxon>Pseudomonadati</taxon>
        <taxon>Pseudomonadota</taxon>
        <taxon>Betaproteobacteria</taxon>
        <taxon>Burkholderiales</taxon>
        <taxon>Alcaligenaceae</taxon>
        <taxon>Alcaligenes</taxon>
    </lineage>
</organism>
<comment type="similarity">
    <text evidence="1">Belongs to the LysR transcriptional regulatory family.</text>
</comment>
<reference evidence="5 6" key="2">
    <citation type="submission" date="2018-05" db="EMBL/GenBank/DDBJ databases">
        <authorList>
            <person name="Lanie J.A."/>
            <person name="Ng W.-L."/>
            <person name="Kazmierczak K.M."/>
            <person name="Andrzejewski T.M."/>
            <person name="Davidsen T.M."/>
            <person name="Wayne K.J."/>
            <person name="Tettelin H."/>
            <person name="Glass J.I."/>
            <person name="Rusch D."/>
            <person name="Podicherti R."/>
            <person name="Tsui H.-C.T."/>
            <person name="Winkler M.E."/>
        </authorList>
    </citation>
    <scope>NUCLEOTIDE SEQUENCE [LARGE SCALE GENOMIC DNA]</scope>
    <source>
        <strain evidence="5 6">YBY</strain>
    </source>
</reference>
<dbReference type="Pfam" id="PF00126">
    <property type="entry name" value="HTH_1"/>
    <property type="match status" value="1"/>
</dbReference>
<dbReference type="RefSeq" id="WP_042481750.1">
    <property type="nucleotide sequence ID" value="NZ_CP023667.1"/>
</dbReference>
<accession>A0A2U2BNS3</accession>
<evidence type="ECO:0000256" key="3">
    <source>
        <dbReference type="ARBA" id="ARBA00023125"/>
    </source>
</evidence>
<dbReference type="SUPFAM" id="SSF53850">
    <property type="entry name" value="Periplasmic binding protein-like II"/>
    <property type="match status" value="1"/>
</dbReference>
<keyword evidence="3" id="KW-0238">DNA-binding</keyword>